<feature type="compositionally biased region" description="Polar residues" evidence="6">
    <location>
        <begin position="61"/>
        <end position="71"/>
    </location>
</feature>
<evidence type="ECO:0000256" key="4">
    <source>
        <dbReference type="ARBA" id="ARBA00023242"/>
    </source>
</evidence>
<keyword evidence="3 5" id="KW-0694">RNA-binding</keyword>
<evidence type="ECO:0000313" key="9">
    <source>
        <dbReference type="EMBL" id="CAE0760215.1"/>
    </source>
</evidence>
<sequence>MVLAACRLLRFIEAAMATEQRVSGVFGDLSGHTVHKGVASLFSIPTKPAAIRPLTAPSAVGATTQKHPGQLSSTSGAKGSTAADEKPFAQMRTVGVRPAARRTAPSREEKAETAEEVAARLRRTVFVGNVPVTTKRLALAKHFRTFGPVESVRIRSAASANLKMAKRAAVITGTLDSNVRDSVNAYVVFDDEASAAKAIEANGAVAFGRHLRIDSAAPSGQSAAANTKRSVFLGNLAFDCSEESLWELFSTCGTIESVRIVRDPQTQQGKGFGYVCFSDKNAVEEALELHERELGGRRLRVFRCTSAASKGGARGGPPGGRPSAGAGELKGVKRWGAPARAAAQPAVHSHRDRKKRAPAPTQHSLQRSKPIGKRSTKKKKAKFGGSAKGLKTTKSARGKGAKGKAGR</sequence>
<feature type="compositionally biased region" description="Low complexity" evidence="6">
    <location>
        <begin position="72"/>
        <end position="82"/>
    </location>
</feature>
<feature type="domain" description="RRM" evidence="8">
    <location>
        <begin position="123"/>
        <end position="218"/>
    </location>
</feature>
<feature type="compositionally biased region" description="Basic residues" evidence="6">
    <location>
        <begin position="348"/>
        <end position="357"/>
    </location>
</feature>
<feature type="compositionally biased region" description="Low complexity" evidence="6">
    <location>
        <begin position="337"/>
        <end position="346"/>
    </location>
</feature>
<dbReference type="CDD" id="cd12395">
    <property type="entry name" value="RRM2_RBM34"/>
    <property type="match status" value="1"/>
</dbReference>
<gene>
    <name evidence="9" type="ORF">PCAR00345_LOCUS12821</name>
</gene>
<dbReference type="GO" id="GO:0003723">
    <property type="term" value="F:RNA binding"/>
    <property type="evidence" value="ECO:0007669"/>
    <property type="project" value="UniProtKB-UniRule"/>
</dbReference>
<dbReference type="PROSITE" id="PS50102">
    <property type="entry name" value="RRM"/>
    <property type="match status" value="2"/>
</dbReference>
<dbReference type="SMART" id="SM00360">
    <property type="entry name" value="RRM"/>
    <property type="match status" value="2"/>
</dbReference>
<dbReference type="PANTHER" id="PTHR23236">
    <property type="entry name" value="EUKARYOTIC TRANSLATION INITIATION FACTOR 4B/4H"/>
    <property type="match status" value="1"/>
</dbReference>
<feature type="signal peptide" evidence="7">
    <location>
        <begin position="1"/>
        <end position="17"/>
    </location>
</feature>
<evidence type="ECO:0000256" key="7">
    <source>
        <dbReference type="SAM" id="SignalP"/>
    </source>
</evidence>
<dbReference type="InterPro" id="IPR012677">
    <property type="entry name" value="Nucleotide-bd_a/b_plait_sf"/>
</dbReference>
<organism evidence="9">
    <name type="scientific">Chrysotila carterae</name>
    <name type="common">Marine alga</name>
    <name type="synonym">Syracosphaera carterae</name>
    <dbReference type="NCBI Taxonomy" id="13221"/>
    <lineage>
        <taxon>Eukaryota</taxon>
        <taxon>Haptista</taxon>
        <taxon>Haptophyta</taxon>
        <taxon>Prymnesiophyceae</taxon>
        <taxon>Isochrysidales</taxon>
        <taxon>Isochrysidaceae</taxon>
        <taxon>Chrysotila</taxon>
    </lineage>
</organism>
<dbReference type="EMBL" id="HBIZ01020387">
    <property type="protein sequence ID" value="CAE0760215.1"/>
    <property type="molecule type" value="Transcribed_RNA"/>
</dbReference>
<dbReference type="InterPro" id="IPR034221">
    <property type="entry name" value="RBM34_RRM2"/>
</dbReference>
<evidence type="ECO:0000256" key="1">
    <source>
        <dbReference type="ARBA" id="ARBA00004604"/>
    </source>
</evidence>
<evidence type="ECO:0000256" key="3">
    <source>
        <dbReference type="ARBA" id="ARBA00022884"/>
    </source>
</evidence>
<dbReference type="CDD" id="cd12394">
    <property type="entry name" value="RRM1_RBM34"/>
    <property type="match status" value="1"/>
</dbReference>
<dbReference type="PANTHER" id="PTHR23236:SF25">
    <property type="entry name" value="RNA-BINDING PROTEIN 34"/>
    <property type="match status" value="1"/>
</dbReference>
<reference evidence="9" key="1">
    <citation type="submission" date="2021-01" db="EMBL/GenBank/DDBJ databases">
        <authorList>
            <person name="Corre E."/>
            <person name="Pelletier E."/>
            <person name="Niang G."/>
            <person name="Scheremetjew M."/>
            <person name="Finn R."/>
            <person name="Kale V."/>
            <person name="Holt S."/>
            <person name="Cochrane G."/>
            <person name="Meng A."/>
            <person name="Brown T."/>
            <person name="Cohen L."/>
        </authorList>
    </citation>
    <scope>NUCLEOTIDE SEQUENCE</scope>
    <source>
        <strain evidence="9">CCMP645</strain>
    </source>
</reference>
<keyword evidence="7" id="KW-0732">Signal</keyword>
<keyword evidence="4" id="KW-0539">Nucleus</keyword>
<comment type="similarity">
    <text evidence="2">Belongs to the RRM RBM34 family.</text>
</comment>
<feature type="region of interest" description="Disordered" evidence="6">
    <location>
        <begin position="308"/>
        <end position="407"/>
    </location>
</feature>
<feature type="chain" id="PRO_5030773999" description="RRM domain-containing protein" evidence="7">
    <location>
        <begin position="18"/>
        <end position="407"/>
    </location>
</feature>
<evidence type="ECO:0000256" key="2">
    <source>
        <dbReference type="ARBA" id="ARBA00007077"/>
    </source>
</evidence>
<dbReference type="InterPro" id="IPR000504">
    <property type="entry name" value="RRM_dom"/>
</dbReference>
<accession>A0A7S4EXU4</accession>
<protein>
    <recommendedName>
        <fullName evidence="8">RRM domain-containing protein</fullName>
    </recommendedName>
</protein>
<feature type="compositionally biased region" description="Basic residues" evidence="6">
    <location>
        <begin position="394"/>
        <end position="407"/>
    </location>
</feature>
<dbReference type="Pfam" id="PF00076">
    <property type="entry name" value="RRM_1"/>
    <property type="match status" value="2"/>
</dbReference>
<dbReference type="InterPro" id="IPR035979">
    <property type="entry name" value="RBD_domain_sf"/>
</dbReference>
<evidence type="ECO:0000256" key="5">
    <source>
        <dbReference type="PROSITE-ProRule" id="PRU00176"/>
    </source>
</evidence>
<dbReference type="Gene3D" id="3.30.70.330">
    <property type="match status" value="2"/>
</dbReference>
<dbReference type="SUPFAM" id="SSF54928">
    <property type="entry name" value="RNA-binding domain, RBD"/>
    <property type="match status" value="2"/>
</dbReference>
<dbReference type="AlphaFoldDB" id="A0A7S4EXU4"/>
<comment type="subcellular location">
    <subcellularLocation>
        <location evidence="1">Nucleus</location>
        <location evidence="1">Nucleolus</location>
    </subcellularLocation>
</comment>
<feature type="region of interest" description="Disordered" evidence="6">
    <location>
        <begin position="60"/>
        <end position="84"/>
    </location>
</feature>
<evidence type="ECO:0000259" key="8">
    <source>
        <dbReference type="PROSITE" id="PS50102"/>
    </source>
</evidence>
<proteinExistence type="inferred from homology"/>
<name>A0A7S4EXU4_CHRCT</name>
<feature type="compositionally biased region" description="Basic residues" evidence="6">
    <location>
        <begin position="370"/>
        <end position="382"/>
    </location>
</feature>
<feature type="domain" description="RRM" evidence="8">
    <location>
        <begin position="229"/>
        <end position="306"/>
    </location>
</feature>
<evidence type="ECO:0000256" key="6">
    <source>
        <dbReference type="SAM" id="MobiDB-lite"/>
    </source>
</evidence>